<evidence type="ECO:0000313" key="2">
    <source>
        <dbReference type="EMBL" id="GAB36857.1"/>
    </source>
</evidence>
<evidence type="ECO:0000313" key="3">
    <source>
        <dbReference type="Proteomes" id="UP000005038"/>
    </source>
</evidence>
<evidence type="ECO:0000256" key="1">
    <source>
        <dbReference type="SAM" id="Phobius"/>
    </source>
</evidence>
<keyword evidence="3" id="KW-1185">Reference proteome</keyword>
<organism evidence="2 3">
    <name type="scientific">Gordonia otitidis (strain DSM 44809 / CCUG 52243 / JCM 12355 / NBRC 100426 / IFM 10032)</name>
    <dbReference type="NCBI Taxonomy" id="1108044"/>
    <lineage>
        <taxon>Bacteria</taxon>
        <taxon>Bacillati</taxon>
        <taxon>Actinomycetota</taxon>
        <taxon>Actinomycetes</taxon>
        <taxon>Mycobacteriales</taxon>
        <taxon>Gordoniaceae</taxon>
        <taxon>Gordonia</taxon>
    </lineage>
</organism>
<protein>
    <submittedName>
        <fullName evidence="2">Uncharacterized protein</fullName>
    </submittedName>
</protein>
<name>H5TTP9_GORO1</name>
<comment type="caution">
    <text evidence="2">The sequence shown here is derived from an EMBL/GenBank/DDBJ whole genome shotgun (WGS) entry which is preliminary data.</text>
</comment>
<dbReference type="EMBL" id="BAFB01000241">
    <property type="protein sequence ID" value="GAB36857.1"/>
    <property type="molecule type" value="Genomic_DNA"/>
</dbReference>
<feature type="transmembrane region" description="Helical" evidence="1">
    <location>
        <begin position="28"/>
        <end position="50"/>
    </location>
</feature>
<keyword evidence="1" id="KW-0812">Transmembrane</keyword>
<accession>H5TTP9</accession>
<gene>
    <name evidence="2" type="ORF">GOOTI_241_00120</name>
</gene>
<sequence length="60" mass="6149">MVAALTTSTVGGVACGVATELIAQDKQPAVLVVAVFLSASLVMLGVRGAVRRYCPTYPLL</sequence>
<proteinExistence type="predicted"/>
<keyword evidence="1" id="KW-0472">Membrane</keyword>
<reference evidence="2" key="1">
    <citation type="submission" date="2012-02" db="EMBL/GenBank/DDBJ databases">
        <title>Whole genome shotgun sequence of Gordonia otitidis NBRC 100426.</title>
        <authorList>
            <person name="Yoshida I."/>
            <person name="Hosoyama A."/>
            <person name="Tsuchikane K."/>
            <person name="Katsumata H."/>
            <person name="Yamazaki S."/>
            <person name="Fujita N."/>
        </authorList>
    </citation>
    <scope>NUCLEOTIDE SEQUENCE [LARGE SCALE GENOMIC DNA]</scope>
    <source>
        <strain evidence="2">NBRC 100426</strain>
    </source>
</reference>
<keyword evidence="1" id="KW-1133">Transmembrane helix</keyword>
<dbReference type="AlphaFoldDB" id="H5TTP9"/>
<dbReference type="Proteomes" id="UP000005038">
    <property type="component" value="Unassembled WGS sequence"/>
</dbReference>